<dbReference type="InterPro" id="IPR011004">
    <property type="entry name" value="Trimer_LpxA-like_sf"/>
</dbReference>
<evidence type="ECO:0000259" key="9">
    <source>
        <dbReference type="Pfam" id="PF25087"/>
    </source>
</evidence>
<dbReference type="InterPro" id="IPR056729">
    <property type="entry name" value="GMPPB_C"/>
</dbReference>
<reference evidence="10 11" key="1">
    <citation type="submission" date="2019-02" db="EMBL/GenBank/DDBJ databases">
        <title>Deep-cultivation of Planctomycetes and their phenomic and genomic characterization uncovers novel biology.</title>
        <authorList>
            <person name="Wiegand S."/>
            <person name="Jogler M."/>
            <person name="Boedeker C."/>
            <person name="Pinto D."/>
            <person name="Vollmers J."/>
            <person name="Rivas-Marin E."/>
            <person name="Kohn T."/>
            <person name="Peeters S.H."/>
            <person name="Heuer A."/>
            <person name="Rast P."/>
            <person name="Oberbeckmann S."/>
            <person name="Bunk B."/>
            <person name="Jeske O."/>
            <person name="Meyerdierks A."/>
            <person name="Storesund J.E."/>
            <person name="Kallscheuer N."/>
            <person name="Luecker S."/>
            <person name="Lage O.M."/>
            <person name="Pohl T."/>
            <person name="Merkel B.J."/>
            <person name="Hornburger P."/>
            <person name="Mueller R.-W."/>
            <person name="Bruemmer F."/>
            <person name="Labrenz M."/>
            <person name="Spormann A.M."/>
            <person name="Op den Camp H."/>
            <person name="Overmann J."/>
            <person name="Amann R."/>
            <person name="Jetten M.S.M."/>
            <person name="Mascher T."/>
            <person name="Medema M.H."/>
            <person name="Devos D.P."/>
            <person name="Kaster A.-K."/>
            <person name="Ovreas L."/>
            <person name="Rohde M."/>
            <person name="Galperin M.Y."/>
            <person name="Jogler C."/>
        </authorList>
    </citation>
    <scope>NUCLEOTIDE SEQUENCE [LARGE SCALE GENOMIC DNA]</scope>
    <source>
        <strain evidence="10 11">Mal33</strain>
    </source>
</reference>
<evidence type="ECO:0000256" key="5">
    <source>
        <dbReference type="ARBA" id="ARBA00023098"/>
    </source>
</evidence>
<sequence length="350" mass="36776">MKPIAIRQLANELAATVIGDDSLQITGANPIGEASASEITLLDNVERRSDLESTAASAVVVASELENCPLVQLIVPDVHAAFMEIVAKFRPSQIVAPAGISPHAVVDPSAQIADDATIGPGCVIGANVTIGPRCNLVSGVTVMSGCTLGSEVNLMPGVLLYENTILEDRVWIHGGSILGAFGFGYRQSEGKHIRTGQLGYVHVESDVEIGAAVTIDRGTYGATRIGTGTKIDNQVQIAHNVQVGRHNLICSQVGIAGSSSTGDYVVLAGQVGLKDHIKLGDGVIVGAQGGVMADCEAGNVYLGSPATKQKEQMQIFAMWRRLPEMRRQIKTLEKQLSKMQDNSGSQTKAA</sequence>
<dbReference type="HAMAP" id="MF_00523">
    <property type="entry name" value="LpxD"/>
    <property type="match status" value="1"/>
</dbReference>
<dbReference type="Pfam" id="PF04613">
    <property type="entry name" value="LpxD"/>
    <property type="match status" value="1"/>
</dbReference>
<keyword evidence="3 7" id="KW-0808">Transferase</keyword>
<dbReference type="RefSeq" id="WP_145288750.1">
    <property type="nucleotide sequence ID" value="NZ_CP036318.1"/>
</dbReference>
<comment type="subunit">
    <text evidence="7">Homotrimer.</text>
</comment>
<dbReference type="InterPro" id="IPR007691">
    <property type="entry name" value="LpxD"/>
</dbReference>
<gene>
    <name evidence="7 10" type="primary">lpxD</name>
    <name evidence="10" type="ORF">Mal33_44360</name>
</gene>
<dbReference type="NCBIfam" id="TIGR01853">
    <property type="entry name" value="lipid_A_lpxD"/>
    <property type="match status" value="1"/>
</dbReference>
<keyword evidence="4 7" id="KW-0677">Repeat</keyword>
<comment type="pathway">
    <text evidence="7">Bacterial outer membrane biogenesis; LPS lipid A biosynthesis.</text>
</comment>
<evidence type="ECO:0000256" key="2">
    <source>
        <dbReference type="ARBA" id="ARBA00022556"/>
    </source>
</evidence>
<feature type="domain" description="Mannose-1-phosphate guanyltransferase C-terminal" evidence="9">
    <location>
        <begin position="101"/>
        <end position="179"/>
    </location>
</feature>
<evidence type="ECO:0000256" key="3">
    <source>
        <dbReference type="ARBA" id="ARBA00022679"/>
    </source>
</evidence>
<comment type="catalytic activity">
    <reaction evidence="7">
        <text>a UDP-3-O-[(3R)-3-hydroxyacyl]-alpha-D-glucosamine + a (3R)-hydroxyacyl-[ACP] = a UDP-2-N,3-O-bis[(3R)-3-hydroxyacyl]-alpha-D-glucosamine + holo-[ACP] + H(+)</text>
        <dbReference type="Rhea" id="RHEA:53836"/>
        <dbReference type="Rhea" id="RHEA-COMP:9685"/>
        <dbReference type="Rhea" id="RHEA-COMP:9945"/>
        <dbReference type="ChEBI" id="CHEBI:15378"/>
        <dbReference type="ChEBI" id="CHEBI:64479"/>
        <dbReference type="ChEBI" id="CHEBI:78827"/>
        <dbReference type="ChEBI" id="CHEBI:137740"/>
        <dbReference type="ChEBI" id="CHEBI:137748"/>
        <dbReference type="EC" id="2.3.1.191"/>
    </reaction>
</comment>
<evidence type="ECO:0000256" key="1">
    <source>
        <dbReference type="ARBA" id="ARBA00022516"/>
    </source>
</evidence>
<keyword evidence="2 7" id="KW-0441">Lipid A biosynthesis</keyword>
<keyword evidence="6 7" id="KW-0012">Acyltransferase</keyword>
<comment type="similarity">
    <text evidence="7">Belongs to the transferase hexapeptide repeat family. LpxD subfamily.</text>
</comment>
<evidence type="ECO:0000313" key="10">
    <source>
        <dbReference type="EMBL" id="QDV58418.1"/>
    </source>
</evidence>
<dbReference type="GO" id="GO:0009245">
    <property type="term" value="P:lipid A biosynthetic process"/>
    <property type="evidence" value="ECO:0007669"/>
    <property type="project" value="UniProtKB-UniRule"/>
</dbReference>
<evidence type="ECO:0000313" key="11">
    <source>
        <dbReference type="Proteomes" id="UP000316770"/>
    </source>
</evidence>
<feature type="active site" description="Proton acceptor" evidence="7">
    <location>
        <position position="239"/>
    </location>
</feature>
<dbReference type="PANTHER" id="PTHR43378:SF2">
    <property type="entry name" value="UDP-3-O-ACYLGLUCOSAMINE N-ACYLTRANSFERASE 1, MITOCHONDRIAL-RELATED"/>
    <property type="match status" value="1"/>
</dbReference>
<dbReference type="Pfam" id="PF25087">
    <property type="entry name" value="GMPPB_C"/>
    <property type="match status" value="1"/>
</dbReference>
<dbReference type="GO" id="GO:0016410">
    <property type="term" value="F:N-acyltransferase activity"/>
    <property type="evidence" value="ECO:0007669"/>
    <property type="project" value="InterPro"/>
</dbReference>
<dbReference type="EC" id="2.3.1.191" evidence="7"/>
<dbReference type="SUPFAM" id="SSF51161">
    <property type="entry name" value="Trimeric LpxA-like enzymes"/>
    <property type="match status" value="1"/>
</dbReference>
<dbReference type="GO" id="GO:0103118">
    <property type="term" value="F:UDP-3-O-[(3R)-3-hydroxyacyl]-glucosamine N-acyltransferase activity"/>
    <property type="evidence" value="ECO:0007669"/>
    <property type="project" value="UniProtKB-EC"/>
</dbReference>
<dbReference type="AlphaFoldDB" id="A0A518IZ96"/>
<dbReference type="PANTHER" id="PTHR43378">
    <property type="entry name" value="UDP-3-O-ACYLGLUCOSAMINE N-ACYLTRANSFERASE"/>
    <property type="match status" value="1"/>
</dbReference>
<keyword evidence="5 7" id="KW-0443">Lipid metabolism</keyword>
<protein>
    <recommendedName>
        <fullName evidence="7">UDP-3-O-acylglucosamine N-acyltransferase</fullName>
        <ecNumber evidence="7">2.3.1.191</ecNumber>
    </recommendedName>
</protein>
<organism evidence="10 11">
    <name type="scientific">Rosistilla oblonga</name>
    <dbReference type="NCBI Taxonomy" id="2527990"/>
    <lineage>
        <taxon>Bacteria</taxon>
        <taxon>Pseudomonadati</taxon>
        <taxon>Planctomycetota</taxon>
        <taxon>Planctomycetia</taxon>
        <taxon>Pirellulales</taxon>
        <taxon>Pirellulaceae</taxon>
        <taxon>Rosistilla</taxon>
    </lineage>
</organism>
<evidence type="ECO:0000256" key="6">
    <source>
        <dbReference type="ARBA" id="ARBA00023315"/>
    </source>
</evidence>
<dbReference type="Gene3D" id="3.40.1390.10">
    <property type="entry name" value="MurE/MurF, N-terminal domain"/>
    <property type="match status" value="1"/>
</dbReference>
<dbReference type="UniPathway" id="UPA00973"/>
<keyword evidence="11" id="KW-1185">Reference proteome</keyword>
<proteinExistence type="inferred from homology"/>
<evidence type="ECO:0000259" key="8">
    <source>
        <dbReference type="Pfam" id="PF04613"/>
    </source>
</evidence>
<evidence type="ECO:0000256" key="4">
    <source>
        <dbReference type="ARBA" id="ARBA00022737"/>
    </source>
</evidence>
<dbReference type="NCBIfam" id="NF002060">
    <property type="entry name" value="PRK00892.1"/>
    <property type="match status" value="1"/>
</dbReference>
<dbReference type="Gene3D" id="2.160.10.10">
    <property type="entry name" value="Hexapeptide repeat proteins"/>
    <property type="match status" value="1"/>
</dbReference>
<name>A0A518IZ96_9BACT</name>
<feature type="domain" description="UDP-3-O-[3-hydroxymyristoyl] glucosamine N-acyltransferase non-repeat region" evidence="8">
    <location>
        <begin position="23"/>
        <end position="86"/>
    </location>
</feature>
<dbReference type="EMBL" id="CP036318">
    <property type="protein sequence ID" value="QDV58418.1"/>
    <property type="molecule type" value="Genomic_DNA"/>
</dbReference>
<dbReference type="InterPro" id="IPR020573">
    <property type="entry name" value="UDP_GlcNAc_AcTrfase_non-rep"/>
</dbReference>
<accession>A0A518IZ96</accession>
<dbReference type="Proteomes" id="UP000316770">
    <property type="component" value="Chromosome"/>
</dbReference>
<comment type="function">
    <text evidence="7">Catalyzes the N-acylation of UDP-3-O-acylglucosamine using 3-hydroxyacyl-ACP as the acyl donor. Is involved in the biosynthesis of lipid A, a phosphorylated glycolipid that anchors the lipopolysaccharide to the outer membrane of the cell.</text>
</comment>
<keyword evidence="1 7" id="KW-0444">Lipid biosynthesis</keyword>
<dbReference type="CDD" id="cd03352">
    <property type="entry name" value="LbH_LpxD"/>
    <property type="match status" value="1"/>
</dbReference>
<dbReference type="GO" id="GO:0016020">
    <property type="term" value="C:membrane"/>
    <property type="evidence" value="ECO:0007669"/>
    <property type="project" value="GOC"/>
</dbReference>
<evidence type="ECO:0000256" key="7">
    <source>
        <dbReference type="HAMAP-Rule" id="MF_00523"/>
    </source>
</evidence>